<feature type="domain" description="Acyl-CoA oxidase/dehydrogenase middle" evidence="8">
    <location>
        <begin position="147"/>
        <end position="249"/>
    </location>
</feature>
<sequence length="417" mass="45682">MNSNLWGPPRGINYVVLLSIVEGRELDFAEAEEQAMIRDMVRDFAESVLAPTCLDRDREQKAPLEEWRVFCEQTGLQGITISEEYGGSPVDDVSEAIIVEELARVDPSFSVMFCVHVGLCSKTIALHGNDEQKQKYLTRLAQSEIGAYSLSEAGAGTDAAALGCKAKLSDDGAHYILNGEKMWVTNGASADIYVLFAKDVDHPEFGVKKHGGTTAFIVEKSFEGFSVGKKEDKLGIRSSDTCSLLLDSCKVPVENVLKVPGDGFPIAMNALDNSRIGIAAQALGIAQGAYESALGYAHEREAFGKPIAYHQSIGNILADMATRTEAARLMVYKAAWAKQRHYEDDAPRHTMEASMAKLFAGDTAMWVAERAVQVLGGYGYTTDFPVERFFRDAKITQIYEGTQEVQRIVINRSIAPE</sequence>
<evidence type="ECO:0000259" key="9">
    <source>
        <dbReference type="Pfam" id="PF02771"/>
    </source>
</evidence>
<dbReference type="Gene3D" id="1.20.140.10">
    <property type="entry name" value="Butyryl-CoA Dehydrogenase, subunit A, domain 3"/>
    <property type="match status" value="1"/>
</dbReference>
<dbReference type="InterPro" id="IPR006091">
    <property type="entry name" value="Acyl-CoA_Oxase/DH_mid-dom"/>
</dbReference>
<protein>
    <submittedName>
        <fullName evidence="10">Short chain dehydrogenase</fullName>
    </submittedName>
</protein>
<keyword evidence="5 6" id="KW-0560">Oxidoreductase</keyword>
<evidence type="ECO:0000313" key="10">
    <source>
        <dbReference type="EMBL" id="AIF19360.1"/>
    </source>
</evidence>
<dbReference type="InterPro" id="IPR013786">
    <property type="entry name" value="AcylCoA_DH/ox_N"/>
</dbReference>
<dbReference type="FunFam" id="2.40.110.10:FF:000006">
    <property type="entry name" value="very long-chain specific acyl-CoA dehydrogenase, mitochondrial"/>
    <property type="match status" value="1"/>
</dbReference>
<dbReference type="SUPFAM" id="SSF56645">
    <property type="entry name" value="Acyl-CoA dehydrogenase NM domain-like"/>
    <property type="match status" value="1"/>
</dbReference>
<dbReference type="FunFam" id="1.20.140.10:FF:000004">
    <property type="entry name" value="Acyl-CoA dehydrogenase FadE25"/>
    <property type="match status" value="1"/>
</dbReference>
<comment type="cofactor">
    <cofactor evidence="1 6">
        <name>FAD</name>
        <dbReference type="ChEBI" id="CHEBI:57692"/>
    </cofactor>
</comment>
<dbReference type="PROSITE" id="PS00073">
    <property type="entry name" value="ACYL_COA_DH_2"/>
    <property type="match status" value="1"/>
</dbReference>
<proteinExistence type="inferred from homology"/>
<evidence type="ECO:0000259" key="8">
    <source>
        <dbReference type="Pfam" id="PF02770"/>
    </source>
</evidence>
<dbReference type="InterPro" id="IPR009075">
    <property type="entry name" value="AcylCo_DH/oxidase_C"/>
</dbReference>
<dbReference type="SUPFAM" id="SSF47203">
    <property type="entry name" value="Acyl-CoA dehydrogenase C-terminal domain-like"/>
    <property type="match status" value="1"/>
</dbReference>
<evidence type="ECO:0000256" key="5">
    <source>
        <dbReference type="ARBA" id="ARBA00023002"/>
    </source>
</evidence>
<dbReference type="InterPro" id="IPR046373">
    <property type="entry name" value="Acyl-CoA_Oxase/DH_mid-dom_sf"/>
</dbReference>
<dbReference type="InterPro" id="IPR009100">
    <property type="entry name" value="AcylCoA_DH/oxidase_NM_dom_sf"/>
</dbReference>
<feature type="domain" description="Acyl-CoA dehydrogenase/oxidase N-terminal" evidence="9">
    <location>
        <begin position="32"/>
        <end position="144"/>
    </location>
</feature>
<keyword evidence="4 6" id="KW-0274">FAD</keyword>
<dbReference type="Pfam" id="PF02771">
    <property type="entry name" value="Acyl-CoA_dh_N"/>
    <property type="match status" value="1"/>
</dbReference>
<dbReference type="Gene3D" id="1.10.540.10">
    <property type="entry name" value="Acyl-CoA dehydrogenase/oxidase, N-terminal domain"/>
    <property type="match status" value="1"/>
</dbReference>
<dbReference type="GO" id="GO:0003995">
    <property type="term" value="F:acyl-CoA dehydrogenase activity"/>
    <property type="evidence" value="ECO:0007669"/>
    <property type="project" value="InterPro"/>
</dbReference>
<dbReference type="Pfam" id="PF02770">
    <property type="entry name" value="Acyl-CoA_dh_M"/>
    <property type="match status" value="1"/>
</dbReference>
<accession>A0A075HUR7</accession>
<dbReference type="InterPro" id="IPR006089">
    <property type="entry name" value="Acyl-CoA_DH_CS"/>
</dbReference>
<evidence type="ECO:0000256" key="6">
    <source>
        <dbReference type="RuleBase" id="RU362125"/>
    </source>
</evidence>
<evidence type="ECO:0000256" key="1">
    <source>
        <dbReference type="ARBA" id="ARBA00001974"/>
    </source>
</evidence>
<keyword evidence="3 6" id="KW-0285">Flavoprotein</keyword>
<dbReference type="PANTHER" id="PTHR43884:SF12">
    <property type="entry name" value="ISOVALERYL-COA DEHYDROGENASE, MITOCHONDRIAL-RELATED"/>
    <property type="match status" value="1"/>
</dbReference>
<comment type="similarity">
    <text evidence="2 6">Belongs to the acyl-CoA dehydrogenase family.</text>
</comment>
<dbReference type="InterPro" id="IPR037069">
    <property type="entry name" value="AcylCoA_DH/ox_N_sf"/>
</dbReference>
<organism evidence="10">
    <name type="scientific">uncultured marine group II/III euryarchaeote KM3_86_F07</name>
    <dbReference type="NCBI Taxonomy" id="1456529"/>
    <lineage>
        <taxon>Archaea</taxon>
        <taxon>Methanobacteriati</taxon>
        <taxon>Methanobacteriota</taxon>
        <taxon>environmental samples</taxon>
    </lineage>
</organism>
<evidence type="ECO:0000259" key="7">
    <source>
        <dbReference type="Pfam" id="PF00441"/>
    </source>
</evidence>
<dbReference type="PANTHER" id="PTHR43884">
    <property type="entry name" value="ACYL-COA DEHYDROGENASE"/>
    <property type="match status" value="1"/>
</dbReference>
<dbReference type="FunFam" id="1.10.540.10:FF:000002">
    <property type="entry name" value="Acyl-CoA dehydrogenase FadE19"/>
    <property type="match status" value="1"/>
</dbReference>
<dbReference type="EMBL" id="KF901135">
    <property type="protein sequence ID" value="AIF19360.1"/>
    <property type="molecule type" value="Genomic_DNA"/>
</dbReference>
<name>A0A075HUR7_9EURY</name>
<dbReference type="Gene3D" id="2.40.110.10">
    <property type="entry name" value="Butyryl-CoA Dehydrogenase, subunit A, domain 2"/>
    <property type="match status" value="1"/>
</dbReference>
<dbReference type="GO" id="GO:0050660">
    <property type="term" value="F:flavin adenine dinucleotide binding"/>
    <property type="evidence" value="ECO:0007669"/>
    <property type="project" value="InterPro"/>
</dbReference>
<reference evidence="10" key="1">
    <citation type="journal article" date="2014" name="Genome Biol. Evol.">
        <title>Pangenome evidence for extensive interdomain horizontal transfer affecting lineage core and shell genes in uncultured planktonic thaumarchaeota and euryarchaeota.</title>
        <authorList>
            <person name="Deschamps P."/>
            <person name="Zivanovic Y."/>
            <person name="Moreira D."/>
            <person name="Rodriguez-Valera F."/>
            <person name="Lopez-Garcia P."/>
        </authorList>
    </citation>
    <scope>NUCLEOTIDE SEQUENCE</scope>
</reference>
<dbReference type="AlphaFoldDB" id="A0A075HUR7"/>
<dbReference type="InterPro" id="IPR036250">
    <property type="entry name" value="AcylCo_DH-like_C"/>
</dbReference>
<evidence type="ECO:0000256" key="4">
    <source>
        <dbReference type="ARBA" id="ARBA00022827"/>
    </source>
</evidence>
<evidence type="ECO:0000256" key="2">
    <source>
        <dbReference type="ARBA" id="ARBA00009347"/>
    </source>
</evidence>
<evidence type="ECO:0000256" key="3">
    <source>
        <dbReference type="ARBA" id="ARBA00022630"/>
    </source>
</evidence>
<dbReference type="Pfam" id="PF00441">
    <property type="entry name" value="Acyl-CoA_dh_1"/>
    <property type="match status" value="1"/>
</dbReference>
<feature type="domain" description="Acyl-CoA dehydrogenase/oxidase C-terminal" evidence="7">
    <location>
        <begin position="261"/>
        <end position="414"/>
    </location>
</feature>